<comment type="caution">
    <text evidence="1">The sequence shown here is derived from an EMBL/GenBank/DDBJ whole genome shotgun (WGS) entry which is preliminary data.</text>
</comment>
<gene>
    <name evidence="1" type="ORF">JOD64_003821</name>
</gene>
<name>A0ABS2LWN5_9ACTN</name>
<proteinExistence type="predicted"/>
<protein>
    <submittedName>
        <fullName evidence="1">Uncharacterized protein</fullName>
    </submittedName>
</protein>
<dbReference type="EMBL" id="JAFBBP010000001">
    <property type="protein sequence ID" value="MBM7492599.1"/>
    <property type="molecule type" value="Genomic_DNA"/>
</dbReference>
<sequence>MRADAPRAKVRNLRVDGSGIAPVWTPRVMTSIGLWALAEGFVVATSEPMLATGSRRGWFDVGSAEPAC</sequence>
<accession>A0ABS2LWN5</accession>
<keyword evidence="2" id="KW-1185">Reference proteome</keyword>
<evidence type="ECO:0000313" key="2">
    <source>
        <dbReference type="Proteomes" id="UP000764837"/>
    </source>
</evidence>
<evidence type="ECO:0000313" key="1">
    <source>
        <dbReference type="EMBL" id="MBM7492599.1"/>
    </source>
</evidence>
<organism evidence="1 2">
    <name type="scientific">Micromonospora luteifusca</name>
    <dbReference type="NCBI Taxonomy" id="709860"/>
    <lineage>
        <taxon>Bacteria</taxon>
        <taxon>Bacillati</taxon>
        <taxon>Actinomycetota</taxon>
        <taxon>Actinomycetes</taxon>
        <taxon>Micromonosporales</taxon>
        <taxon>Micromonosporaceae</taxon>
        <taxon>Micromonospora</taxon>
    </lineage>
</organism>
<reference evidence="1 2" key="1">
    <citation type="submission" date="2021-01" db="EMBL/GenBank/DDBJ databases">
        <title>Sequencing the genomes of 1000 actinobacteria strains.</title>
        <authorList>
            <person name="Klenk H.-P."/>
        </authorList>
    </citation>
    <scope>NUCLEOTIDE SEQUENCE [LARGE SCALE GENOMIC DNA]</scope>
    <source>
        <strain evidence="1 2">DSM 100204</strain>
    </source>
</reference>
<dbReference type="Proteomes" id="UP000764837">
    <property type="component" value="Unassembled WGS sequence"/>
</dbReference>